<accession>A0ABR2W5T6</accession>
<protein>
    <recommendedName>
        <fullName evidence="7">C2H2-type domain-containing protein</fullName>
    </recommendedName>
</protein>
<keyword evidence="1" id="KW-0479">Metal-binding</keyword>
<feature type="domain" description="C2H2-type" evidence="7">
    <location>
        <begin position="446"/>
        <end position="475"/>
    </location>
</feature>
<keyword evidence="4" id="KW-0862">Zinc</keyword>
<dbReference type="PROSITE" id="PS50157">
    <property type="entry name" value="ZINC_FINGER_C2H2_2"/>
    <property type="match status" value="4"/>
</dbReference>
<dbReference type="SMART" id="SM00355">
    <property type="entry name" value="ZnF_C2H2"/>
    <property type="match status" value="4"/>
</dbReference>
<feature type="domain" description="C2H2-type" evidence="7">
    <location>
        <begin position="129"/>
        <end position="158"/>
    </location>
</feature>
<proteinExistence type="predicted"/>
<evidence type="ECO:0000256" key="2">
    <source>
        <dbReference type="ARBA" id="ARBA00022737"/>
    </source>
</evidence>
<name>A0ABR2W5T6_9FUNG</name>
<organism evidence="8 9">
    <name type="scientific">Basidiobolus ranarum</name>
    <dbReference type="NCBI Taxonomy" id="34480"/>
    <lineage>
        <taxon>Eukaryota</taxon>
        <taxon>Fungi</taxon>
        <taxon>Fungi incertae sedis</taxon>
        <taxon>Zoopagomycota</taxon>
        <taxon>Entomophthoromycotina</taxon>
        <taxon>Basidiobolomycetes</taxon>
        <taxon>Basidiobolales</taxon>
        <taxon>Basidiobolaceae</taxon>
        <taxon>Basidiobolus</taxon>
    </lineage>
</organism>
<feature type="domain" description="C2H2-type" evidence="7">
    <location>
        <begin position="416"/>
        <end position="445"/>
    </location>
</feature>
<dbReference type="SUPFAM" id="SSF57667">
    <property type="entry name" value="beta-beta-alpha zinc fingers"/>
    <property type="match status" value="3"/>
</dbReference>
<comment type="caution">
    <text evidence="8">The sequence shown here is derived from an EMBL/GenBank/DDBJ whole genome shotgun (WGS) entry which is preliminary data.</text>
</comment>
<feature type="region of interest" description="Disordered" evidence="6">
    <location>
        <begin position="239"/>
        <end position="270"/>
    </location>
</feature>
<evidence type="ECO:0000256" key="6">
    <source>
        <dbReference type="SAM" id="MobiDB-lite"/>
    </source>
</evidence>
<dbReference type="PANTHER" id="PTHR14003:SF19">
    <property type="entry name" value="YY2 TRANSCRIPTION FACTOR"/>
    <property type="match status" value="1"/>
</dbReference>
<feature type="compositionally biased region" description="Basic and acidic residues" evidence="6">
    <location>
        <begin position="67"/>
        <end position="77"/>
    </location>
</feature>
<dbReference type="InterPro" id="IPR036236">
    <property type="entry name" value="Znf_C2H2_sf"/>
</dbReference>
<sequence>MSSSPATTNDESASDCTLPSIHQLNPEVSIPFQSREASQKDVDKSISSPPILFPPPTLMSQTSTENLSERMSIRCEYSRSPSRSEYGQSSKASSDSEEERALKTPANDMAALESDSQPKDEGSHMKHAYVCPYTGCGWSFKRYEHLKRHQLVHTKERPYVCEYPSCGKSFSRSDNYSAHYRTHQRRKSLIETNPFSSIEGKDVNLQSSRLVHRRCSLAIGDETRATRFKLESLDVPTIRDVEEPLPSPSKTSNIHQLLNGSEPHPTGLYPRKRRYSEHTLATSQDPDQEKPTKISNWGRAERRHSIAIMTSMPTNFGASHSPSGHQSSHTLPPNVIHHLYPHPNIRLLSHSQSLTNLPRHSYSHPHSQGQPLAFLTNHFTHIHSIVGMPLATIAESPSHHIPTTTTAPRTSGTKNHVCTVAGCNMRFKRLEHLKRHMRVHTLERPFACTFIGCRKTFSRRDNLGQHMRTHERQALKQVQNTSVIAPSTTHSTSVGLGIGHAGHVRQRSM</sequence>
<keyword evidence="3 5" id="KW-0863">Zinc-finger</keyword>
<feature type="compositionally biased region" description="Polar residues" evidence="6">
    <location>
        <begin position="1"/>
        <end position="23"/>
    </location>
</feature>
<keyword evidence="9" id="KW-1185">Reference proteome</keyword>
<reference evidence="8 9" key="1">
    <citation type="submission" date="2023-04" db="EMBL/GenBank/DDBJ databases">
        <title>Genome of Basidiobolus ranarum AG-B5.</title>
        <authorList>
            <person name="Stajich J.E."/>
            <person name="Carter-House D."/>
            <person name="Gryganskyi A."/>
        </authorList>
    </citation>
    <scope>NUCLEOTIDE SEQUENCE [LARGE SCALE GENOMIC DNA]</scope>
    <source>
        <strain evidence="8 9">AG-B5</strain>
    </source>
</reference>
<feature type="compositionally biased region" description="Polar residues" evidence="6">
    <location>
        <begin position="248"/>
        <end position="259"/>
    </location>
</feature>
<dbReference type="EMBL" id="JASJQH010007006">
    <property type="protein sequence ID" value="KAK9720637.1"/>
    <property type="molecule type" value="Genomic_DNA"/>
</dbReference>
<feature type="domain" description="C2H2-type" evidence="7">
    <location>
        <begin position="159"/>
        <end position="188"/>
    </location>
</feature>
<evidence type="ECO:0000313" key="8">
    <source>
        <dbReference type="EMBL" id="KAK9720637.1"/>
    </source>
</evidence>
<feature type="compositionally biased region" description="Polar residues" evidence="6">
    <location>
        <begin position="79"/>
        <end position="93"/>
    </location>
</feature>
<evidence type="ECO:0000313" key="9">
    <source>
        <dbReference type="Proteomes" id="UP001479436"/>
    </source>
</evidence>
<dbReference type="Gene3D" id="3.30.160.60">
    <property type="entry name" value="Classic Zinc Finger"/>
    <property type="match status" value="4"/>
</dbReference>
<dbReference type="PROSITE" id="PS00028">
    <property type="entry name" value="ZINC_FINGER_C2H2_1"/>
    <property type="match status" value="4"/>
</dbReference>
<evidence type="ECO:0000259" key="7">
    <source>
        <dbReference type="PROSITE" id="PS50157"/>
    </source>
</evidence>
<dbReference type="PANTHER" id="PTHR14003">
    <property type="entry name" value="TRANSCRIPTIONAL REPRESSOR PROTEIN YY"/>
    <property type="match status" value="1"/>
</dbReference>
<dbReference type="Pfam" id="PF00096">
    <property type="entry name" value="zf-C2H2"/>
    <property type="match status" value="4"/>
</dbReference>
<evidence type="ECO:0000256" key="5">
    <source>
        <dbReference type="PROSITE-ProRule" id="PRU00042"/>
    </source>
</evidence>
<evidence type="ECO:0000256" key="1">
    <source>
        <dbReference type="ARBA" id="ARBA00022723"/>
    </source>
</evidence>
<gene>
    <name evidence="8" type="ORF">K7432_004012</name>
</gene>
<evidence type="ECO:0000256" key="4">
    <source>
        <dbReference type="ARBA" id="ARBA00022833"/>
    </source>
</evidence>
<dbReference type="InterPro" id="IPR013087">
    <property type="entry name" value="Znf_C2H2_type"/>
</dbReference>
<dbReference type="Proteomes" id="UP001479436">
    <property type="component" value="Unassembled WGS sequence"/>
</dbReference>
<evidence type="ECO:0000256" key="3">
    <source>
        <dbReference type="ARBA" id="ARBA00022771"/>
    </source>
</evidence>
<keyword evidence="2" id="KW-0677">Repeat</keyword>
<feature type="region of interest" description="Disordered" evidence="6">
    <location>
        <begin position="1"/>
        <end position="123"/>
    </location>
</feature>